<evidence type="ECO:0000256" key="5">
    <source>
        <dbReference type="ARBA" id="ARBA00023159"/>
    </source>
</evidence>
<name>A0AAD8GV18_9APIA</name>
<dbReference type="Gene3D" id="3.30.730.10">
    <property type="entry name" value="AP2/ERF domain"/>
    <property type="match status" value="1"/>
</dbReference>
<dbReference type="Pfam" id="PF00847">
    <property type="entry name" value="AP2"/>
    <property type="match status" value="1"/>
</dbReference>
<dbReference type="FunFam" id="3.30.730.10:FF:000001">
    <property type="entry name" value="Ethylene-responsive transcription factor 2"/>
    <property type="match status" value="1"/>
</dbReference>
<dbReference type="Proteomes" id="UP001237642">
    <property type="component" value="Unassembled WGS sequence"/>
</dbReference>
<feature type="domain" description="AP2/ERF" evidence="10">
    <location>
        <begin position="64"/>
        <end position="121"/>
    </location>
</feature>
<dbReference type="PRINTS" id="PR00367">
    <property type="entry name" value="ETHRSPELEMNT"/>
</dbReference>
<comment type="subcellular location">
    <subcellularLocation>
        <location evidence="1">Nucleus</location>
    </subcellularLocation>
</comment>
<feature type="compositionally biased region" description="Low complexity" evidence="9">
    <location>
        <begin position="153"/>
        <end position="166"/>
    </location>
</feature>
<feature type="compositionally biased region" description="Low complexity" evidence="9">
    <location>
        <begin position="1"/>
        <end position="29"/>
    </location>
</feature>
<keyword evidence="6" id="KW-0804">Transcription</keyword>
<gene>
    <name evidence="11" type="ORF">POM88_048050</name>
</gene>
<organism evidence="11 12">
    <name type="scientific">Heracleum sosnowskyi</name>
    <dbReference type="NCBI Taxonomy" id="360622"/>
    <lineage>
        <taxon>Eukaryota</taxon>
        <taxon>Viridiplantae</taxon>
        <taxon>Streptophyta</taxon>
        <taxon>Embryophyta</taxon>
        <taxon>Tracheophyta</taxon>
        <taxon>Spermatophyta</taxon>
        <taxon>Magnoliopsida</taxon>
        <taxon>eudicotyledons</taxon>
        <taxon>Gunneridae</taxon>
        <taxon>Pentapetalae</taxon>
        <taxon>asterids</taxon>
        <taxon>campanulids</taxon>
        <taxon>Apiales</taxon>
        <taxon>Apiaceae</taxon>
        <taxon>Apioideae</taxon>
        <taxon>apioid superclade</taxon>
        <taxon>Tordylieae</taxon>
        <taxon>Tordyliinae</taxon>
        <taxon>Heracleum</taxon>
    </lineage>
</organism>
<sequence>MAEPTNSEIESNNNSSSSTCPSQSTSSSTTKRKLPKSTDPNPKQAKKTRVADTSTTSNGSKHPTYTGVRMRTWGRWVSEIREPKKKSRIWLGTFTNPEMAARAHDVAALCIKGNSAILNFPELAHQFPRPVTCTPRDIQAAATKAAAMEHLDPTSPSLTSSETSQESSEEPPEELGEILELPSLGTSYEWTESNYVYDERWLYSPEWLQGLEDFAFEEQMAAGGILLPENINPSTNSNYIPTSFDTLLWQH</sequence>
<reference evidence="11" key="1">
    <citation type="submission" date="2023-02" db="EMBL/GenBank/DDBJ databases">
        <title>Genome of toxic invasive species Heracleum sosnowskyi carries increased number of genes despite the absence of recent whole-genome duplications.</title>
        <authorList>
            <person name="Schelkunov M."/>
            <person name="Shtratnikova V."/>
            <person name="Makarenko M."/>
            <person name="Klepikova A."/>
            <person name="Omelchenko D."/>
            <person name="Novikova G."/>
            <person name="Obukhova E."/>
            <person name="Bogdanov V."/>
            <person name="Penin A."/>
            <person name="Logacheva M."/>
        </authorList>
    </citation>
    <scope>NUCLEOTIDE SEQUENCE</scope>
    <source>
        <strain evidence="11">Hsosn_3</strain>
        <tissue evidence="11">Leaf</tissue>
    </source>
</reference>
<dbReference type="PANTHER" id="PTHR31985:SF216">
    <property type="entry name" value="TRANSCRIPTION FACTOR AP2-EREBP FAMILY"/>
    <property type="match status" value="1"/>
</dbReference>
<feature type="region of interest" description="Disordered" evidence="9">
    <location>
        <begin position="142"/>
        <end position="175"/>
    </location>
</feature>
<evidence type="ECO:0000256" key="3">
    <source>
        <dbReference type="ARBA" id="ARBA00023015"/>
    </source>
</evidence>
<dbReference type="GO" id="GO:0003677">
    <property type="term" value="F:DNA binding"/>
    <property type="evidence" value="ECO:0007669"/>
    <property type="project" value="UniProtKB-KW"/>
</dbReference>
<accession>A0AAD8GV18</accession>
<comment type="similarity">
    <text evidence="8">Belongs to the AP2/ERF transcription factor family. ERF subfamily.</text>
</comment>
<keyword evidence="12" id="KW-1185">Reference proteome</keyword>
<keyword evidence="2" id="KW-0611">Plant defense</keyword>
<feature type="compositionally biased region" description="Polar residues" evidence="9">
    <location>
        <begin position="51"/>
        <end position="63"/>
    </location>
</feature>
<evidence type="ECO:0000256" key="8">
    <source>
        <dbReference type="ARBA" id="ARBA00024343"/>
    </source>
</evidence>
<dbReference type="InterPro" id="IPR016177">
    <property type="entry name" value="DNA-bd_dom_sf"/>
</dbReference>
<evidence type="ECO:0000256" key="1">
    <source>
        <dbReference type="ARBA" id="ARBA00004123"/>
    </source>
</evidence>
<feature type="region of interest" description="Disordered" evidence="9">
    <location>
        <begin position="1"/>
        <end position="67"/>
    </location>
</feature>
<dbReference type="PROSITE" id="PS51032">
    <property type="entry name" value="AP2_ERF"/>
    <property type="match status" value="1"/>
</dbReference>
<dbReference type="SUPFAM" id="SSF54171">
    <property type="entry name" value="DNA-binding domain"/>
    <property type="match status" value="1"/>
</dbReference>
<dbReference type="SMART" id="SM00380">
    <property type="entry name" value="AP2"/>
    <property type="match status" value="1"/>
</dbReference>
<evidence type="ECO:0000256" key="6">
    <source>
        <dbReference type="ARBA" id="ARBA00023163"/>
    </source>
</evidence>
<dbReference type="AlphaFoldDB" id="A0AAD8GV18"/>
<comment type="caution">
    <text evidence="11">The sequence shown here is derived from an EMBL/GenBank/DDBJ whole genome shotgun (WGS) entry which is preliminary data.</text>
</comment>
<keyword evidence="7" id="KW-0539">Nucleus</keyword>
<keyword evidence="3" id="KW-0805">Transcription regulation</keyword>
<evidence type="ECO:0000256" key="7">
    <source>
        <dbReference type="ARBA" id="ARBA00023242"/>
    </source>
</evidence>
<protein>
    <submittedName>
        <fullName evidence="11">Ethylene-responsive transcription factor TINY-like</fullName>
    </submittedName>
</protein>
<dbReference type="GO" id="GO:0006952">
    <property type="term" value="P:defense response"/>
    <property type="evidence" value="ECO:0007669"/>
    <property type="project" value="UniProtKB-KW"/>
</dbReference>
<dbReference type="PANTHER" id="PTHR31985">
    <property type="entry name" value="ETHYLENE-RESPONSIVE TRANSCRIPTION FACTOR ERF042-RELATED"/>
    <property type="match status" value="1"/>
</dbReference>
<evidence type="ECO:0000256" key="2">
    <source>
        <dbReference type="ARBA" id="ARBA00022821"/>
    </source>
</evidence>
<dbReference type="EMBL" id="JAUIZM010000011">
    <property type="protein sequence ID" value="KAK1354794.1"/>
    <property type="molecule type" value="Genomic_DNA"/>
</dbReference>
<evidence type="ECO:0000256" key="9">
    <source>
        <dbReference type="SAM" id="MobiDB-lite"/>
    </source>
</evidence>
<evidence type="ECO:0000259" key="10">
    <source>
        <dbReference type="PROSITE" id="PS51032"/>
    </source>
</evidence>
<dbReference type="InterPro" id="IPR051032">
    <property type="entry name" value="AP2/ERF_TF_ERF_subfamily"/>
</dbReference>
<dbReference type="InterPro" id="IPR001471">
    <property type="entry name" value="AP2/ERF_dom"/>
</dbReference>
<dbReference type="CDD" id="cd00018">
    <property type="entry name" value="AP2"/>
    <property type="match status" value="1"/>
</dbReference>
<dbReference type="InterPro" id="IPR036955">
    <property type="entry name" value="AP2/ERF_dom_sf"/>
</dbReference>
<reference evidence="11" key="2">
    <citation type="submission" date="2023-05" db="EMBL/GenBank/DDBJ databases">
        <authorList>
            <person name="Schelkunov M.I."/>
        </authorList>
    </citation>
    <scope>NUCLEOTIDE SEQUENCE</scope>
    <source>
        <strain evidence="11">Hsosn_3</strain>
        <tissue evidence="11">Leaf</tissue>
    </source>
</reference>
<evidence type="ECO:0000313" key="12">
    <source>
        <dbReference type="Proteomes" id="UP001237642"/>
    </source>
</evidence>
<evidence type="ECO:0000313" key="11">
    <source>
        <dbReference type="EMBL" id="KAK1354794.1"/>
    </source>
</evidence>
<evidence type="ECO:0000256" key="4">
    <source>
        <dbReference type="ARBA" id="ARBA00023125"/>
    </source>
</evidence>
<keyword evidence="5" id="KW-0010">Activator</keyword>
<keyword evidence="4" id="KW-0238">DNA-binding</keyword>
<dbReference type="GO" id="GO:0005634">
    <property type="term" value="C:nucleus"/>
    <property type="evidence" value="ECO:0007669"/>
    <property type="project" value="UniProtKB-SubCell"/>
</dbReference>
<proteinExistence type="inferred from homology"/>
<dbReference type="GO" id="GO:0003700">
    <property type="term" value="F:DNA-binding transcription factor activity"/>
    <property type="evidence" value="ECO:0007669"/>
    <property type="project" value="InterPro"/>
</dbReference>